<evidence type="ECO:0000313" key="1">
    <source>
        <dbReference type="EMBL" id="KAJ7562391.1"/>
    </source>
</evidence>
<comment type="caution">
    <text evidence="1">The sequence shown here is derived from an EMBL/GenBank/DDBJ whole genome shotgun (WGS) entry which is preliminary data.</text>
</comment>
<dbReference type="Proteomes" id="UP001162992">
    <property type="component" value="Chromosome 3"/>
</dbReference>
<dbReference type="EMBL" id="CM055094">
    <property type="protein sequence ID" value="KAJ7562391.1"/>
    <property type="molecule type" value="Genomic_DNA"/>
</dbReference>
<accession>A0ACC2E7C2</accession>
<gene>
    <name evidence="1" type="ORF">O6H91_03G067800</name>
</gene>
<sequence>MAARNDNFEKPLAPIILPAINTKERAARALLQKAEAEKRLREAEARLREAIKELNRSHGNDPESCSHAGRHPLCQHGDSCVANAISSLCQSFLLAYGVRVGIGVLLRAFKLARKRPYHSFLDLKLLLSEKNLIVREEACRTGLLFGGFTGCFHAIRCILRRVRGKETPMNEFLAGTVAGLSILSLDDPSRRRTFALYLLARVAQCTYNSAKAKNKFHFWGSHWRHGDTLLFSIASAQIMYAFVMRPETLPESYFDFIANTGPVTKPILKAVRECCRGGPVDITSLAAYIQRRTGSFPTELHRDMPIVPCSAVHPDTPSCLKHNMKAMRRTFKKTFPLYLSLTFVPFVVLNIQKFMQAPLHTCWNAVKGAVRSTYFLSAFVGIYQGVICLERKVAVQDHKLVYWFAGGCAALSALFEKKSRRSELALYVLPRAADSLWYILVNRHLLPDIKYAEVALFCLCMGGVAYYHEYEPETMAPFLRGLITRFLNRTGTPDQPPVLSSSFPYLQPLLSGNEDQTVSPLASSSDLSKSPESGSPVTSNSFQRNGNMRSFKERVQAREKVKNVEDPSQAEERLKAEAFQGL</sequence>
<organism evidence="1 2">
    <name type="scientific">Diphasiastrum complanatum</name>
    <name type="common">Issler's clubmoss</name>
    <name type="synonym">Lycopodium complanatum</name>
    <dbReference type="NCBI Taxonomy" id="34168"/>
    <lineage>
        <taxon>Eukaryota</taxon>
        <taxon>Viridiplantae</taxon>
        <taxon>Streptophyta</taxon>
        <taxon>Embryophyta</taxon>
        <taxon>Tracheophyta</taxon>
        <taxon>Lycopodiopsida</taxon>
        <taxon>Lycopodiales</taxon>
        <taxon>Lycopodiaceae</taxon>
        <taxon>Lycopodioideae</taxon>
        <taxon>Diphasiastrum</taxon>
    </lineage>
</organism>
<evidence type="ECO:0000313" key="2">
    <source>
        <dbReference type="Proteomes" id="UP001162992"/>
    </source>
</evidence>
<reference evidence="2" key="1">
    <citation type="journal article" date="2024" name="Proc. Natl. Acad. Sci. U.S.A.">
        <title>Extraordinary preservation of gene collinearity over three hundred million years revealed in homosporous lycophytes.</title>
        <authorList>
            <person name="Li C."/>
            <person name="Wickell D."/>
            <person name="Kuo L.Y."/>
            <person name="Chen X."/>
            <person name="Nie B."/>
            <person name="Liao X."/>
            <person name="Peng D."/>
            <person name="Ji J."/>
            <person name="Jenkins J."/>
            <person name="Williams M."/>
            <person name="Shu S."/>
            <person name="Plott C."/>
            <person name="Barry K."/>
            <person name="Rajasekar S."/>
            <person name="Grimwood J."/>
            <person name="Han X."/>
            <person name="Sun S."/>
            <person name="Hou Z."/>
            <person name="He W."/>
            <person name="Dai G."/>
            <person name="Sun C."/>
            <person name="Schmutz J."/>
            <person name="Leebens-Mack J.H."/>
            <person name="Li F.W."/>
            <person name="Wang L."/>
        </authorList>
    </citation>
    <scope>NUCLEOTIDE SEQUENCE [LARGE SCALE GENOMIC DNA]</scope>
    <source>
        <strain evidence="2">cv. PW_Plant_1</strain>
    </source>
</reference>
<keyword evidence="2" id="KW-1185">Reference proteome</keyword>
<protein>
    <submittedName>
        <fullName evidence="1">Uncharacterized protein</fullName>
    </submittedName>
</protein>
<name>A0ACC2E7C2_DIPCM</name>
<proteinExistence type="predicted"/>